<feature type="non-terminal residue" evidence="1">
    <location>
        <position position="179"/>
    </location>
</feature>
<gene>
    <name evidence="1" type="ORF">M569_16220</name>
</gene>
<evidence type="ECO:0000313" key="2">
    <source>
        <dbReference type="Proteomes" id="UP000015453"/>
    </source>
</evidence>
<evidence type="ECO:0000313" key="1">
    <source>
        <dbReference type="EMBL" id="EPS58593.1"/>
    </source>
</evidence>
<sequence>RQQLKIKWMTDGDENTRHFHSIYKRQKTQNAIHGVMVGEVWTTNANAIKSATKQFSSNLFQESNQTRPRLNLTGMPQLTTEMSATLDAPIIEEEVKVAVWKGGSNKSPGPDGFTYEFLQKFWDTLKVELVAAVKFFEATGHLPRGCNPCFITLIKKVRNPSGFQDYRPISLLGIIYKII</sequence>
<accession>S8D7D0</accession>
<dbReference type="OrthoDB" id="912368at2759"/>
<proteinExistence type="predicted"/>
<dbReference type="AlphaFoldDB" id="S8D7D0"/>
<dbReference type="PANTHER" id="PTHR19446">
    <property type="entry name" value="REVERSE TRANSCRIPTASES"/>
    <property type="match status" value="1"/>
</dbReference>
<protein>
    <recommendedName>
        <fullName evidence="3">Reverse transcriptase domain-containing protein</fullName>
    </recommendedName>
</protein>
<name>S8D7D0_9LAMI</name>
<keyword evidence="2" id="KW-1185">Reference proteome</keyword>
<organism evidence="1 2">
    <name type="scientific">Genlisea aurea</name>
    <dbReference type="NCBI Taxonomy" id="192259"/>
    <lineage>
        <taxon>Eukaryota</taxon>
        <taxon>Viridiplantae</taxon>
        <taxon>Streptophyta</taxon>
        <taxon>Embryophyta</taxon>
        <taxon>Tracheophyta</taxon>
        <taxon>Spermatophyta</taxon>
        <taxon>Magnoliopsida</taxon>
        <taxon>eudicotyledons</taxon>
        <taxon>Gunneridae</taxon>
        <taxon>Pentapetalae</taxon>
        <taxon>asterids</taxon>
        <taxon>lamiids</taxon>
        <taxon>Lamiales</taxon>
        <taxon>Lentibulariaceae</taxon>
        <taxon>Genlisea</taxon>
    </lineage>
</organism>
<feature type="non-terminal residue" evidence="1">
    <location>
        <position position="1"/>
    </location>
</feature>
<evidence type="ECO:0008006" key="3">
    <source>
        <dbReference type="Google" id="ProtNLM"/>
    </source>
</evidence>
<comment type="caution">
    <text evidence="1">The sequence shown here is derived from an EMBL/GenBank/DDBJ whole genome shotgun (WGS) entry which is preliminary data.</text>
</comment>
<dbReference type="Proteomes" id="UP000015453">
    <property type="component" value="Unassembled WGS sequence"/>
</dbReference>
<reference evidence="1 2" key="1">
    <citation type="journal article" date="2013" name="BMC Genomics">
        <title>The miniature genome of a carnivorous plant Genlisea aurea contains a low number of genes and short non-coding sequences.</title>
        <authorList>
            <person name="Leushkin E.V."/>
            <person name="Sutormin R.A."/>
            <person name="Nabieva E.R."/>
            <person name="Penin A.A."/>
            <person name="Kondrashov A.S."/>
            <person name="Logacheva M.D."/>
        </authorList>
    </citation>
    <scope>NUCLEOTIDE SEQUENCE [LARGE SCALE GENOMIC DNA]</scope>
</reference>
<dbReference type="EMBL" id="AUSU01009065">
    <property type="protein sequence ID" value="EPS58593.1"/>
    <property type="molecule type" value="Genomic_DNA"/>
</dbReference>